<reference evidence="7" key="1">
    <citation type="submission" date="2017-01" db="EMBL/GenBank/DDBJ databases">
        <title>Comparative genomics of anhydrobiosis in the tardigrade Hypsibius dujardini.</title>
        <authorList>
            <person name="Yoshida Y."/>
            <person name="Koutsovoulos G."/>
            <person name="Laetsch D."/>
            <person name="Stevens L."/>
            <person name="Kumar S."/>
            <person name="Horikawa D."/>
            <person name="Ishino K."/>
            <person name="Komine S."/>
            <person name="Tomita M."/>
            <person name="Blaxter M."/>
            <person name="Arakawa K."/>
        </authorList>
    </citation>
    <scope>NUCLEOTIDE SEQUENCE [LARGE SCALE GENOMIC DNA]</scope>
    <source>
        <strain evidence="7">Z151</strain>
    </source>
</reference>
<comment type="caution">
    <text evidence="6">The sequence shown here is derived from an EMBL/GenBank/DDBJ whole genome shotgun (WGS) entry which is preliminary data.</text>
</comment>
<sequence>MDKIRLAKVTKVLGRTGSQGQATQVRVEFLDESNRSIIRNVKGPVLALTGRQQRGSSLKIVFFAQCFYALALYQRVDSALWKFLLISNGLFSHLE</sequence>
<keyword evidence="7" id="KW-1185">Reference proteome</keyword>
<dbReference type="PANTHER" id="PTHR10769">
    <property type="entry name" value="40S RIBOSOMAL PROTEIN S28"/>
    <property type="match status" value="1"/>
</dbReference>
<keyword evidence="3" id="KW-0687">Ribonucleoprotein</keyword>
<dbReference type="Gene3D" id="2.40.50.140">
    <property type="entry name" value="Nucleic acid-binding proteins"/>
    <property type="match status" value="1"/>
</dbReference>
<dbReference type="GO" id="GO:0022627">
    <property type="term" value="C:cytosolic small ribosomal subunit"/>
    <property type="evidence" value="ECO:0007669"/>
    <property type="project" value="TreeGrafter"/>
</dbReference>
<gene>
    <name evidence="6" type="ORF">BV898_08655</name>
</gene>
<dbReference type="InterPro" id="IPR000289">
    <property type="entry name" value="Ribosomal_eS28"/>
</dbReference>
<organism evidence="6 7">
    <name type="scientific">Hypsibius exemplaris</name>
    <name type="common">Freshwater tardigrade</name>
    <dbReference type="NCBI Taxonomy" id="2072580"/>
    <lineage>
        <taxon>Eukaryota</taxon>
        <taxon>Metazoa</taxon>
        <taxon>Ecdysozoa</taxon>
        <taxon>Tardigrada</taxon>
        <taxon>Eutardigrada</taxon>
        <taxon>Parachela</taxon>
        <taxon>Hypsibioidea</taxon>
        <taxon>Hypsibiidae</taxon>
        <taxon>Hypsibius</taxon>
    </lineage>
</organism>
<evidence type="ECO:0000313" key="6">
    <source>
        <dbReference type="EMBL" id="OQV17258.1"/>
    </source>
</evidence>
<accession>A0A1W0WPX6</accession>
<dbReference type="GO" id="GO:0030490">
    <property type="term" value="P:maturation of SSU-rRNA"/>
    <property type="evidence" value="ECO:0007669"/>
    <property type="project" value="TreeGrafter"/>
</dbReference>
<evidence type="ECO:0000256" key="2">
    <source>
        <dbReference type="ARBA" id="ARBA00022980"/>
    </source>
</evidence>
<dbReference type="Proteomes" id="UP000192578">
    <property type="component" value="Unassembled WGS sequence"/>
</dbReference>
<dbReference type="InterPro" id="IPR012340">
    <property type="entry name" value="NA-bd_OB-fold"/>
</dbReference>
<dbReference type="GO" id="GO:0000028">
    <property type="term" value="P:ribosomal small subunit assembly"/>
    <property type="evidence" value="ECO:0007669"/>
    <property type="project" value="TreeGrafter"/>
</dbReference>
<evidence type="ECO:0000256" key="3">
    <source>
        <dbReference type="ARBA" id="ARBA00023274"/>
    </source>
</evidence>
<dbReference type="EMBL" id="MTYJ01000063">
    <property type="protein sequence ID" value="OQV17258.1"/>
    <property type="molecule type" value="Genomic_DNA"/>
</dbReference>
<proteinExistence type="inferred from homology"/>
<name>A0A1W0WPX6_HYPEX</name>
<comment type="similarity">
    <text evidence="1">Belongs to the eukaryotic ribosomal protein eS28 family.</text>
</comment>
<evidence type="ECO:0000256" key="5">
    <source>
        <dbReference type="ARBA" id="ARBA00035453"/>
    </source>
</evidence>
<dbReference type="SUPFAM" id="SSF50249">
    <property type="entry name" value="Nucleic acid-binding proteins"/>
    <property type="match status" value="1"/>
</dbReference>
<dbReference type="AlphaFoldDB" id="A0A1W0WPX6"/>
<dbReference type="GO" id="GO:0003735">
    <property type="term" value="F:structural constituent of ribosome"/>
    <property type="evidence" value="ECO:0007669"/>
    <property type="project" value="InterPro"/>
</dbReference>
<protein>
    <recommendedName>
        <fullName evidence="4">Small ribosomal subunit protein eS28</fullName>
    </recommendedName>
    <alternativeName>
        <fullName evidence="5">40S ribosomal protein S28</fullName>
    </alternativeName>
</protein>
<dbReference type="PANTHER" id="PTHR10769:SF3">
    <property type="entry name" value="SMALL RIBOSOMAL SUBUNIT PROTEIN ES28"/>
    <property type="match status" value="1"/>
</dbReference>
<evidence type="ECO:0000256" key="4">
    <source>
        <dbReference type="ARBA" id="ARBA00035146"/>
    </source>
</evidence>
<evidence type="ECO:0000256" key="1">
    <source>
        <dbReference type="ARBA" id="ARBA00005943"/>
    </source>
</evidence>
<evidence type="ECO:0000313" key="7">
    <source>
        <dbReference type="Proteomes" id="UP000192578"/>
    </source>
</evidence>
<dbReference type="GO" id="GO:0006412">
    <property type="term" value="P:translation"/>
    <property type="evidence" value="ECO:0007669"/>
    <property type="project" value="InterPro"/>
</dbReference>
<dbReference type="CDD" id="cd04457">
    <property type="entry name" value="S1_S28E"/>
    <property type="match status" value="1"/>
</dbReference>
<dbReference type="Pfam" id="PF01200">
    <property type="entry name" value="Ribosomal_S28e"/>
    <property type="match status" value="1"/>
</dbReference>
<dbReference type="OrthoDB" id="10258930at2759"/>
<keyword evidence="2" id="KW-0689">Ribosomal protein</keyword>